<proteinExistence type="predicted"/>
<dbReference type="RefSeq" id="WP_126200501.1">
    <property type="nucleotide sequence ID" value="NZ_PELP01000222.1"/>
</dbReference>
<feature type="coiled-coil region" evidence="1">
    <location>
        <begin position="260"/>
        <end position="298"/>
    </location>
</feature>
<feature type="transmembrane region" description="Helical" evidence="2">
    <location>
        <begin position="187"/>
        <end position="212"/>
    </location>
</feature>
<keyword evidence="1" id="KW-0175">Coiled coil</keyword>
<feature type="transmembrane region" description="Helical" evidence="2">
    <location>
        <begin position="351"/>
        <end position="377"/>
    </location>
</feature>
<evidence type="ECO:0000313" key="4">
    <source>
        <dbReference type="Proteomes" id="UP000286734"/>
    </source>
</evidence>
<organism evidence="3 4">
    <name type="scientific">Thermus scotoductus</name>
    <dbReference type="NCBI Taxonomy" id="37636"/>
    <lineage>
        <taxon>Bacteria</taxon>
        <taxon>Thermotogati</taxon>
        <taxon>Deinococcota</taxon>
        <taxon>Deinococci</taxon>
        <taxon>Thermales</taxon>
        <taxon>Thermaceae</taxon>
        <taxon>Thermus</taxon>
    </lineage>
</organism>
<evidence type="ECO:0000256" key="2">
    <source>
        <dbReference type="SAM" id="Phobius"/>
    </source>
</evidence>
<dbReference type="Proteomes" id="UP000286734">
    <property type="component" value="Unassembled WGS sequence"/>
</dbReference>
<keyword evidence="2" id="KW-0472">Membrane</keyword>
<evidence type="ECO:0000256" key="1">
    <source>
        <dbReference type="SAM" id="Coils"/>
    </source>
</evidence>
<evidence type="ECO:0000313" key="3">
    <source>
        <dbReference type="EMBL" id="RTH03693.1"/>
    </source>
</evidence>
<keyword evidence="2" id="KW-1133">Transmembrane helix</keyword>
<accession>A0A430R8R7</accession>
<feature type="transmembrane region" description="Helical" evidence="2">
    <location>
        <begin position="28"/>
        <end position="48"/>
    </location>
</feature>
<sequence length="386" mass="40835">MNLPGIPDYTYFISQFISGVQGIGLSTWFNVGAQAAIFFAFVWAIALFAWGNRMAAQATFIRAMVALLLFNLGTRPEGQALRAALYDGWKAAHQSAVRKGVSPVANAMGNALNDLKDMTKQTLVVASTFAVGGFTAQVLKGGVRGAQVAVRAATEAKGKLGGAQKGIAGTGVYQAVRASTQRIGWGALMLTVPYTAAMMISGIMAYMALVLFPLAATGLALGYSGLVRAVATLYLSGLLLGVASPLVFGASVQLMMHNSIRQIQQQVQQVMAQAEQIKQVNEANIARLRSEVETYAQEVTNSSGQQQPQNAWQRVADWVGDRVSGAANAINNAFNALLTPLNNMLNALTTWLVSGLVSIALVIISTLAIIIGSAWTINRLAGAIRV</sequence>
<comment type="caution">
    <text evidence="3">The sequence shown here is derived from an EMBL/GenBank/DDBJ whole genome shotgun (WGS) entry which is preliminary data.</text>
</comment>
<dbReference type="AlphaFoldDB" id="A0A430R8R7"/>
<keyword evidence="2" id="KW-0812">Transmembrane</keyword>
<feature type="transmembrane region" description="Helical" evidence="2">
    <location>
        <begin position="232"/>
        <end position="256"/>
    </location>
</feature>
<dbReference type="EMBL" id="PELP01000222">
    <property type="protein sequence ID" value="RTH03693.1"/>
    <property type="molecule type" value="Genomic_DNA"/>
</dbReference>
<gene>
    <name evidence="3" type="ORF">CSW47_08350</name>
</gene>
<reference evidence="3 4" key="1">
    <citation type="journal article" date="2019" name="Extremophiles">
        <title>Biogeography of thermophiles and predominance of Thermus scotoductus in domestic water heaters.</title>
        <authorList>
            <person name="Wilpiszeski R.L."/>
            <person name="Zhang Z."/>
            <person name="House C.H."/>
        </authorList>
    </citation>
    <scope>NUCLEOTIDE SEQUENCE [LARGE SCALE GENOMIC DNA]</scope>
    <source>
        <strain evidence="3 4">34_S34</strain>
    </source>
</reference>
<name>A0A430R8R7_THESC</name>
<protein>
    <submittedName>
        <fullName evidence="3">Uncharacterized protein</fullName>
    </submittedName>
</protein>